<name>A0A6A6AMM7_9PLEO</name>
<dbReference type="RefSeq" id="XP_033527619.1">
    <property type="nucleotide sequence ID" value="XM_033672711.1"/>
</dbReference>
<evidence type="ECO:0000259" key="1">
    <source>
        <dbReference type="Pfam" id="PF20150"/>
    </source>
</evidence>
<dbReference type="AlphaFoldDB" id="A0A6A6AMM7"/>
<dbReference type="Pfam" id="PF20150">
    <property type="entry name" value="2EXR"/>
    <property type="match status" value="1"/>
</dbReference>
<organism evidence="2 3">
    <name type="scientific">Dothidotthia symphoricarpi CBS 119687</name>
    <dbReference type="NCBI Taxonomy" id="1392245"/>
    <lineage>
        <taxon>Eukaryota</taxon>
        <taxon>Fungi</taxon>
        <taxon>Dikarya</taxon>
        <taxon>Ascomycota</taxon>
        <taxon>Pezizomycotina</taxon>
        <taxon>Dothideomycetes</taxon>
        <taxon>Pleosporomycetidae</taxon>
        <taxon>Pleosporales</taxon>
        <taxon>Dothidotthiaceae</taxon>
        <taxon>Dothidotthia</taxon>
    </lineage>
</organism>
<reference evidence="2" key="1">
    <citation type="journal article" date="2020" name="Stud. Mycol.">
        <title>101 Dothideomycetes genomes: a test case for predicting lifestyles and emergence of pathogens.</title>
        <authorList>
            <person name="Haridas S."/>
            <person name="Albert R."/>
            <person name="Binder M."/>
            <person name="Bloem J."/>
            <person name="Labutti K."/>
            <person name="Salamov A."/>
            <person name="Andreopoulos B."/>
            <person name="Baker S."/>
            <person name="Barry K."/>
            <person name="Bills G."/>
            <person name="Bluhm B."/>
            <person name="Cannon C."/>
            <person name="Castanera R."/>
            <person name="Culley D."/>
            <person name="Daum C."/>
            <person name="Ezra D."/>
            <person name="Gonzalez J."/>
            <person name="Henrissat B."/>
            <person name="Kuo A."/>
            <person name="Liang C."/>
            <person name="Lipzen A."/>
            <person name="Lutzoni F."/>
            <person name="Magnuson J."/>
            <person name="Mondo S."/>
            <person name="Nolan M."/>
            <person name="Ohm R."/>
            <person name="Pangilinan J."/>
            <person name="Park H.-J."/>
            <person name="Ramirez L."/>
            <person name="Alfaro M."/>
            <person name="Sun H."/>
            <person name="Tritt A."/>
            <person name="Yoshinaga Y."/>
            <person name="Zwiers L.-H."/>
            <person name="Turgeon B."/>
            <person name="Goodwin S."/>
            <person name="Spatafora J."/>
            <person name="Crous P."/>
            <person name="Grigoriev I."/>
        </authorList>
    </citation>
    <scope>NUCLEOTIDE SEQUENCE</scope>
    <source>
        <strain evidence="2">CBS 119687</strain>
    </source>
</reference>
<gene>
    <name evidence="2" type="ORF">P153DRAFT_428261</name>
</gene>
<dbReference type="InterPro" id="IPR045518">
    <property type="entry name" value="2EXR"/>
</dbReference>
<dbReference type="EMBL" id="ML977499">
    <property type="protein sequence ID" value="KAF2133232.1"/>
    <property type="molecule type" value="Genomic_DNA"/>
</dbReference>
<feature type="domain" description="2EXR" evidence="1">
    <location>
        <begin position="39"/>
        <end position="113"/>
    </location>
</feature>
<keyword evidence="3" id="KW-1185">Reference proteome</keyword>
<protein>
    <recommendedName>
        <fullName evidence="1">2EXR domain-containing protein</fullName>
    </recommendedName>
</protein>
<dbReference type="GeneID" id="54413143"/>
<sequence length="307" mass="34865">MAYNNDTTTCANQVMSDPFCSLLQALELHVDDLVRKPEFHVFMKLPLELRYQIYEEYFLADTKSVSCRSWPHLTIDHDQQFRLHHLMDSAPFLPNLCLVSRALRAEVTSFLVRSTTFDMAKLPAMKTFFKTLDRPRSRRDFDWTAYVRKLVLRDTNSCSSVCLGLDFGGASPQARLGQEDTAYACQSLSRFSGVRVLELGFHAPMVNASGDLWTLDLQATAIDPFLHGVDLLQIKALPQLQLIKLTGSSGSQSALDSETILRDDKMEHLEGVVKLGQQIKDMFDGEGRQVDVRVRLLWSDQCDERIL</sequence>
<evidence type="ECO:0000313" key="2">
    <source>
        <dbReference type="EMBL" id="KAF2133232.1"/>
    </source>
</evidence>
<dbReference type="Proteomes" id="UP000799771">
    <property type="component" value="Unassembled WGS sequence"/>
</dbReference>
<accession>A0A6A6AMM7</accession>
<proteinExistence type="predicted"/>
<evidence type="ECO:0000313" key="3">
    <source>
        <dbReference type="Proteomes" id="UP000799771"/>
    </source>
</evidence>
<dbReference type="OrthoDB" id="3799454at2759"/>